<dbReference type="InterPro" id="IPR003661">
    <property type="entry name" value="HisK_dim/P_dom"/>
</dbReference>
<dbReference type="SMART" id="SM00387">
    <property type="entry name" value="HATPase_c"/>
    <property type="match status" value="1"/>
</dbReference>
<dbReference type="GO" id="GO:0000155">
    <property type="term" value="F:phosphorelay sensor kinase activity"/>
    <property type="evidence" value="ECO:0007669"/>
    <property type="project" value="InterPro"/>
</dbReference>
<dbReference type="InterPro" id="IPR005467">
    <property type="entry name" value="His_kinase_dom"/>
</dbReference>
<evidence type="ECO:0000256" key="4">
    <source>
        <dbReference type="ARBA" id="ARBA00023012"/>
    </source>
</evidence>
<accession>A0A1S7LK26</accession>
<dbReference type="SUPFAM" id="SSF47384">
    <property type="entry name" value="Homodimeric domain of signal transducing histidine kinase"/>
    <property type="match status" value="1"/>
</dbReference>
<evidence type="ECO:0000256" key="1">
    <source>
        <dbReference type="ARBA" id="ARBA00000085"/>
    </source>
</evidence>
<dbReference type="CDD" id="cd16922">
    <property type="entry name" value="HATPase_EvgS-ArcB-TorS-like"/>
    <property type="match status" value="1"/>
</dbReference>
<gene>
    <name evidence="8" type="ORF">MAGMO_2597</name>
</gene>
<name>A0A1S7LK26_MAGMO</name>
<evidence type="ECO:0000313" key="8">
    <source>
        <dbReference type="EMBL" id="CRH06753.1"/>
    </source>
</evidence>
<feature type="domain" description="Histidine kinase" evidence="6">
    <location>
        <begin position="170"/>
        <end position="386"/>
    </location>
</feature>
<dbReference type="InterPro" id="IPR003594">
    <property type="entry name" value="HATPase_dom"/>
</dbReference>
<dbReference type="SUPFAM" id="SSF55874">
    <property type="entry name" value="ATPase domain of HSP90 chaperone/DNA topoisomerase II/histidine kinase"/>
    <property type="match status" value="1"/>
</dbReference>
<organism evidence="8">
    <name type="scientific">Magnetococcus massalia (strain MO-1)</name>
    <dbReference type="NCBI Taxonomy" id="451514"/>
    <lineage>
        <taxon>Bacteria</taxon>
        <taxon>Pseudomonadati</taxon>
        <taxon>Pseudomonadota</taxon>
        <taxon>Magnetococcia</taxon>
        <taxon>Magnetococcales</taxon>
        <taxon>Magnetococcaceae</taxon>
        <taxon>Magnetococcus</taxon>
    </lineage>
</organism>
<dbReference type="Gene3D" id="3.40.50.2300">
    <property type="match status" value="2"/>
</dbReference>
<dbReference type="CDD" id="cd00082">
    <property type="entry name" value="HisKA"/>
    <property type="match status" value="1"/>
</dbReference>
<dbReference type="PANTHER" id="PTHR45339">
    <property type="entry name" value="HYBRID SIGNAL TRANSDUCTION HISTIDINE KINASE J"/>
    <property type="match status" value="1"/>
</dbReference>
<dbReference type="SMART" id="SM00448">
    <property type="entry name" value="REC"/>
    <property type="match status" value="2"/>
</dbReference>
<proteinExistence type="predicted"/>
<dbReference type="Pfam" id="PF02518">
    <property type="entry name" value="HATPase_c"/>
    <property type="match status" value="1"/>
</dbReference>
<dbReference type="InterPro" id="IPR036890">
    <property type="entry name" value="HATPase_C_sf"/>
</dbReference>
<dbReference type="Pfam" id="PF00072">
    <property type="entry name" value="Response_reg"/>
    <property type="match status" value="2"/>
</dbReference>
<dbReference type="Pfam" id="PF00512">
    <property type="entry name" value="HisKA"/>
    <property type="match status" value="1"/>
</dbReference>
<keyword evidence="8" id="KW-0808">Transferase</keyword>
<feature type="modified residue" description="4-aspartylphosphate" evidence="5">
    <location>
        <position position="56"/>
    </location>
</feature>
<dbReference type="PRINTS" id="PR00344">
    <property type="entry name" value="BCTRLSENSOR"/>
</dbReference>
<protein>
    <recommendedName>
        <fullName evidence="2">histidine kinase</fullName>
        <ecNumber evidence="2">2.7.13.3</ecNumber>
    </recommendedName>
</protein>
<keyword evidence="8" id="KW-0418">Kinase</keyword>
<keyword evidence="4" id="KW-0902">Two-component regulatory system</keyword>
<comment type="catalytic activity">
    <reaction evidence="1">
        <text>ATP + protein L-histidine = ADP + protein N-phospho-L-histidine.</text>
        <dbReference type="EC" id="2.7.13.3"/>
    </reaction>
</comment>
<dbReference type="FunFam" id="3.30.565.10:FF:000010">
    <property type="entry name" value="Sensor histidine kinase RcsC"/>
    <property type="match status" value="1"/>
</dbReference>
<evidence type="ECO:0000259" key="6">
    <source>
        <dbReference type="PROSITE" id="PS50109"/>
    </source>
</evidence>
<dbReference type="Gene3D" id="1.10.287.130">
    <property type="match status" value="1"/>
</dbReference>
<evidence type="ECO:0000256" key="3">
    <source>
        <dbReference type="ARBA" id="ARBA00022553"/>
    </source>
</evidence>
<dbReference type="PANTHER" id="PTHR45339:SF1">
    <property type="entry name" value="HYBRID SIGNAL TRANSDUCTION HISTIDINE KINASE J"/>
    <property type="match status" value="1"/>
</dbReference>
<reference evidence="8" key="1">
    <citation type="submission" date="2015-04" db="EMBL/GenBank/DDBJ databases">
        <authorList>
            <person name="Syromyatnikov M.Y."/>
            <person name="Popov V.N."/>
        </authorList>
    </citation>
    <scope>NUCLEOTIDE SEQUENCE</scope>
    <source>
        <strain evidence="8">MO-1</strain>
    </source>
</reference>
<dbReference type="SMART" id="SM00388">
    <property type="entry name" value="HisKA"/>
    <property type="match status" value="1"/>
</dbReference>
<feature type="domain" description="Response regulatory" evidence="7">
    <location>
        <begin position="7"/>
        <end position="124"/>
    </location>
</feature>
<feature type="modified residue" description="4-aspartylphosphate" evidence="5">
    <location>
        <position position="592"/>
    </location>
</feature>
<dbReference type="PROSITE" id="PS50109">
    <property type="entry name" value="HIS_KIN"/>
    <property type="match status" value="1"/>
</dbReference>
<evidence type="ECO:0000256" key="2">
    <source>
        <dbReference type="ARBA" id="ARBA00012438"/>
    </source>
</evidence>
<dbReference type="InterPro" id="IPR001789">
    <property type="entry name" value="Sig_transdc_resp-reg_receiver"/>
</dbReference>
<dbReference type="InterPro" id="IPR036097">
    <property type="entry name" value="HisK_dim/P_sf"/>
</dbReference>
<dbReference type="AlphaFoldDB" id="A0A1S7LK26"/>
<dbReference type="PROSITE" id="PS50110">
    <property type="entry name" value="RESPONSE_REGULATORY"/>
    <property type="match status" value="2"/>
</dbReference>
<dbReference type="SUPFAM" id="SSF52172">
    <property type="entry name" value="CheY-like"/>
    <property type="match status" value="2"/>
</dbReference>
<evidence type="ECO:0000256" key="5">
    <source>
        <dbReference type="PROSITE-ProRule" id="PRU00169"/>
    </source>
</evidence>
<feature type="domain" description="Response regulatory" evidence="7">
    <location>
        <begin position="541"/>
        <end position="662"/>
    </location>
</feature>
<dbReference type="EC" id="2.7.13.3" evidence="2"/>
<evidence type="ECO:0000259" key="7">
    <source>
        <dbReference type="PROSITE" id="PS50110"/>
    </source>
</evidence>
<dbReference type="InterPro" id="IPR004358">
    <property type="entry name" value="Sig_transdc_His_kin-like_C"/>
</dbReference>
<dbReference type="InterPro" id="IPR011006">
    <property type="entry name" value="CheY-like_superfamily"/>
</dbReference>
<keyword evidence="3 5" id="KW-0597">Phosphoprotein</keyword>
<sequence length="666" mass="74771">MELPTPKILIVDDKPSNLTALQTILAPLGAEVLSAVSGNDALALMLEHELALIILDVDMPGMDGYEVAEMAKGATQTQDVPIIFLTAAFKDADHQSMAYQAGAVDYLEKPFSNEILISKVQIFLKLYQAHRRTALAMAELQAEVNRRHKAEDAKAVVEAENRAKQIFLANMSHQFRTPLNSILGMTEILSGTPLTREQHDHMETIKNAGENLLTMVSNLLDTTQIETGQLNLDNKPFYLGNLIRNVSHLVRPLSYRKKLLFIAYIDEEVPLWLLGDVHRIRQVLINLLGNAIKFTHWGTVALLVSRDRNDQIVLSVIDTGEGIDQAQQELIFNAFTRCDSCDNPVEGTGLGLSICQRLVSMMGGRIELTSAQDRGSCFRVTLPLKPHAGPDYAPAYAFMQGLKVTIKYDHLIHGLQYQEHFTLLGAQTTLCCEETQLAACFSQEDDRPDLLVIHVERAHRHATISTLEYLQSGCSLDHTPILMCGCGLDPETIQRMEHFHVQFLPYPYTDAELIRKLKLLLGSRAELSYHTLQEVKAPPPMFLVVDDSEDNRVLVSAYLHDGDHQILCAQDGREALELFIQHSDRIQLILMDIQMPGMDGLRCTQEIRAWERANQRLRTPIVVLTAHATKAYEEQSYTVGCDDFLTKPLRKKRLIHSISQFLPAMV</sequence>
<dbReference type="EMBL" id="LO017727">
    <property type="protein sequence ID" value="CRH06753.1"/>
    <property type="molecule type" value="Genomic_DNA"/>
</dbReference>
<dbReference type="Gene3D" id="3.30.565.10">
    <property type="entry name" value="Histidine kinase-like ATPase, C-terminal domain"/>
    <property type="match status" value="1"/>
</dbReference>
<dbReference type="CDD" id="cd17546">
    <property type="entry name" value="REC_hyHK_CKI1_RcsC-like"/>
    <property type="match status" value="1"/>
</dbReference>